<dbReference type="SUPFAM" id="SSF53756">
    <property type="entry name" value="UDP-Glycosyltransferase/glycogen phosphorylase"/>
    <property type="match status" value="1"/>
</dbReference>
<dbReference type="Pfam" id="PF13439">
    <property type="entry name" value="Glyco_transf_4"/>
    <property type="match status" value="1"/>
</dbReference>
<sequence length="414" mass="45759">MTSADNREHRLLAINNYFYRRGGAEAVFLDHIRLFSEIGWQTAPFAMQHPDNFASDWSSYFVSEIEYGRESSPLTKVVQAGKIIYSWEARNRIKALIERFRPNIAHAHNIYHHLSPSIFPVLKEAGVPTVMTAHDLKLACPAYKMLSHDQICERCKGGRIYNVAVRKCIKDSAALSGLVFVETAIHRTLGLYRNTLDRVVVPSRFYIAKLVEWGWPEEKLVYIPNFAHTDDLKPYDDEGDYFAYVGRLAPEKGIGTLIRAAAIAGQKLVIAGTGPEEETLRAIAAETGGDVTFAGYVSGERLHRLIGEARALVLPSEWYENAPISILEAYALGVPVIGADIGGIPEMIIEGETGAVARSADAADLARVLSELAGLTPQARRKLGSAGRLWAASEFSPQAYRNRTLELYAELGAL</sequence>
<organism evidence="3 4">
    <name type="scientific">Brucella daejeonensis</name>
    <dbReference type="NCBI Taxonomy" id="659015"/>
    <lineage>
        <taxon>Bacteria</taxon>
        <taxon>Pseudomonadati</taxon>
        <taxon>Pseudomonadota</taxon>
        <taxon>Alphaproteobacteria</taxon>
        <taxon>Hyphomicrobiales</taxon>
        <taxon>Brucellaceae</taxon>
        <taxon>Brucella/Ochrobactrum group</taxon>
        <taxon>Brucella</taxon>
    </lineage>
</organism>
<dbReference type="AlphaFoldDB" id="A0A7W9AXD4"/>
<accession>A0A7W9AXD4</accession>
<evidence type="ECO:0000313" key="3">
    <source>
        <dbReference type="EMBL" id="MBB5702354.1"/>
    </source>
</evidence>
<evidence type="ECO:0000313" key="4">
    <source>
        <dbReference type="Proteomes" id="UP000555546"/>
    </source>
</evidence>
<proteinExistence type="predicted"/>
<keyword evidence="4" id="KW-1185">Reference proteome</keyword>
<comment type="caution">
    <text evidence="3">The sequence shown here is derived from an EMBL/GenBank/DDBJ whole genome shotgun (WGS) entry which is preliminary data.</text>
</comment>
<dbReference type="Proteomes" id="UP000555546">
    <property type="component" value="Unassembled WGS sequence"/>
</dbReference>
<dbReference type="PANTHER" id="PTHR45947">
    <property type="entry name" value="SULFOQUINOVOSYL TRANSFERASE SQD2"/>
    <property type="match status" value="1"/>
</dbReference>
<reference evidence="3 4" key="1">
    <citation type="submission" date="2020-08" db="EMBL/GenBank/DDBJ databases">
        <title>Genomic Encyclopedia of Type Strains, Phase IV (KMG-IV): sequencing the most valuable type-strain genomes for metagenomic binning, comparative biology and taxonomic classification.</title>
        <authorList>
            <person name="Goeker M."/>
        </authorList>
    </citation>
    <scope>NUCLEOTIDE SEQUENCE [LARGE SCALE GENOMIC DNA]</scope>
    <source>
        <strain evidence="3 4">DSM 26944</strain>
    </source>
</reference>
<dbReference type="CDD" id="cd03801">
    <property type="entry name" value="GT4_PimA-like"/>
    <property type="match status" value="1"/>
</dbReference>
<name>A0A7W9AXD4_9HYPH</name>
<dbReference type="Pfam" id="PF00534">
    <property type="entry name" value="Glycos_transf_1"/>
    <property type="match status" value="1"/>
</dbReference>
<dbReference type="GO" id="GO:0016757">
    <property type="term" value="F:glycosyltransferase activity"/>
    <property type="evidence" value="ECO:0007669"/>
    <property type="project" value="InterPro"/>
</dbReference>
<feature type="domain" description="Glycosyl transferase family 1" evidence="1">
    <location>
        <begin position="237"/>
        <end position="389"/>
    </location>
</feature>
<dbReference type="InterPro" id="IPR001296">
    <property type="entry name" value="Glyco_trans_1"/>
</dbReference>
<dbReference type="InterPro" id="IPR028098">
    <property type="entry name" value="Glyco_trans_4-like_N"/>
</dbReference>
<gene>
    <name evidence="3" type="ORF">FHS76_002232</name>
</gene>
<dbReference type="InterPro" id="IPR050194">
    <property type="entry name" value="Glycosyltransferase_grp1"/>
</dbReference>
<feature type="domain" description="Glycosyltransferase subfamily 4-like N-terminal" evidence="2">
    <location>
        <begin position="22"/>
        <end position="230"/>
    </location>
</feature>
<keyword evidence="3" id="KW-0808">Transferase</keyword>
<evidence type="ECO:0000259" key="2">
    <source>
        <dbReference type="Pfam" id="PF13439"/>
    </source>
</evidence>
<dbReference type="Gene3D" id="3.40.50.2000">
    <property type="entry name" value="Glycogen Phosphorylase B"/>
    <property type="match status" value="2"/>
</dbReference>
<dbReference type="EMBL" id="JACIJG010000007">
    <property type="protein sequence ID" value="MBB5702354.1"/>
    <property type="molecule type" value="Genomic_DNA"/>
</dbReference>
<dbReference type="RefSeq" id="WP_183652043.1">
    <property type="nucleotide sequence ID" value="NZ_JACIJG010000007.1"/>
</dbReference>
<protein>
    <submittedName>
        <fullName evidence="3">Glycosyltransferase involved in cell wall biosynthesis</fullName>
    </submittedName>
</protein>
<evidence type="ECO:0000259" key="1">
    <source>
        <dbReference type="Pfam" id="PF00534"/>
    </source>
</evidence>
<dbReference type="PANTHER" id="PTHR45947:SF13">
    <property type="entry name" value="TRANSFERASE"/>
    <property type="match status" value="1"/>
</dbReference>